<evidence type="ECO:0000256" key="3">
    <source>
        <dbReference type="SAM" id="Phobius"/>
    </source>
</evidence>
<dbReference type="NCBIfam" id="TIGR00254">
    <property type="entry name" value="GGDEF"/>
    <property type="match status" value="1"/>
</dbReference>
<feature type="transmembrane region" description="Helical" evidence="3">
    <location>
        <begin position="245"/>
        <end position="263"/>
    </location>
</feature>
<dbReference type="Gene3D" id="2.60.40.2380">
    <property type="match status" value="1"/>
</dbReference>
<dbReference type="SUPFAM" id="SSF55073">
    <property type="entry name" value="Nucleotide cyclase"/>
    <property type="match status" value="1"/>
</dbReference>
<dbReference type="InterPro" id="IPR000160">
    <property type="entry name" value="GGDEF_dom"/>
</dbReference>
<evidence type="ECO:0000256" key="4">
    <source>
        <dbReference type="SAM" id="SignalP"/>
    </source>
</evidence>
<dbReference type="InterPro" id="IPR011622">
    <property type="entry name" value="7TMR_DISM_rcpt_extracell_dom2"/>
</dbReference>
<feature type="signal peptide" evidence="4">
    <location>
        <begin position="1"/>
        <end position="21"/>
    </location>
</feature>
<dbReference type="CDD" id="cd01949">
    <property type="entry name" value="GGDEF"/>
    <property type="match status" value="1"/>
</dbReference>
<keyword evidence="3" id="KW-0812">Transmembrane</keyword>
<feature type="transmembrane region" description="Helical" evidence="3">
    <location>
        <begin position="183"/>
        <end position="204"/>
    </location>
</feature>
<dbReference type="PROSITE" id="PS50887">
    <property type="entry name" value="GGDEF"/>
    <property type="match status" value="1"/>
</dbReference>
<dbReference type="InterPro" id="IPR052163">
    <property type="entry name" value="DGC-Regulatory_Protein"/>
</dbReference>
<feature type="transmembrane region" description="Helical" evidence="3">
    <location>
        <begin position="335"/>
        <end position="358"/>
    </location>
</feature>
<dbReference type="SMART" id="SM00267">
    <property type="entry name" value="GGDEF"/>
    <property type="match status" value="1"/>
</dbReference>
<dbReference type="EMBL" id="JACHLL010000001">
    <property type="protein sequence ID" value="MBB6340126.1"/>
    <property type="molecule type" value="Genomic_DNA"/>
</dbReference>
<dbReference type="RefSeq" id="WP_184679980.1">
    <property type="nucleotide sequence ID" value="NZ_JACHLL010000001.1"/>
</dbReference>
<keyword evidence="4" id="KW-0732">Signal</keyword>
<keyword evidence="3" id="KW-1133">Transmembrane helix</keyword>
<dbReference type="Proteomes" id="UP000557193">
    <property type="component" value="Unassembled WGS sequence"/>
</dbReference>
<dbReference type="AlphaFoldDB" id="A0A7X0BPT5"/>
<gene>
    <name evidence="6" type="ORF">HNP49_000276</name>
</gene>
<evidence type="ECO:0000256" key="2">
    <source>
        <dbReference type="ARBA" id="ARBA00004533"/>
    </source>
</evidence>
<feature type="transmembrane region" description="Helical" evidence="3">
    <location>
        <begin position="302"/>
        <end position="323"/>
    </location>
</feature>
<feature type="chain" id="PRO_5030679571" evidence="4">
    <location>
        <begin position="22"/>
        <end position="632"/>
    </location>
</feature>
<dbReference type="PANTHER" id="PTHR46663">
    <property type="entry name" value="DIGUANYLATE CYCLASE DGCT-RELATED"/>
    <property type="match status" value="1"/>
</dbReference>
<protein>
    <submittedName>
        <fullName evidence="6">Diguanylate cyclase (GGDEF)-like protein</fullName>
    </submittedName>
</protein>
<feature type="transmembrane region" description="Helical" evidence="3">
    <location>
        <begin position="211"/>
        <end position="233"/>
    </location>
</feature>
<comment type="subcellular location">
    <subcellularLocation>
        <location evidence="2">Cell inner membrane</location>
    </subcellularLocation>
</comment>
<evidence type="ECO:0000313" key="7">
    <source>
        <dbReference type="Proteomes" id="UP000557193"/>
    </source>
</evidence>
<dbReference type="Pfam" id="PF07695">
    <property type="entry name" value="7TMR-DISM_7TM"/>
    <property type="match status" value="1"/>
</dbReference>
<dbReference type="Pfam" id="PF07696">
    <property type="entry name" value="7TMR-DISMED2"/>
    <property type="match status" value="1"/>
</dbReference>
<evidence type="ECO:0000259" key="5">
    <source>
        <dbReference type="PROSITE" id="PS50887"/>
    </source>
</evidence>
<evidence type="ECO:0000256" key="1">
    <source>
        <dbReference type="ARBA" id="ARBA00001946"/>
    </source>
</evidence>
<dbReference type="PANTHER" id="PTHR46663:SF2">
    <property type="entry name" value="GGDEF DOMAIN-CONTAINING PROTEIN"/>
    <property type="match status" value="1"/>
</dbReference>
<comment type="cofactor">
    <cofactor evidence="1">
        <name>Mg(2+)</name>
        <dbReference type="ChEBI" id="CHEBI:18420"/>
    </cofactor>
</comment>
<keyword evidence="3" id="KW-0472">Membrane</keyword>
<accession>A0A7X0BPT5</accession>
<dbReference type="Pfam" id="PF00990">
    <property type="entry name" value="GGDEF"/>
    <property type="match status" value="1"/>
</dbReference>
<dbReference type="FunFam" id="3.30.70.270:FF:000001">
    <property type="entry name" value="Diguanylate cyclase domain protein"/>
    <property type="match status" value="1"/>
</dbReference>
<organism evidence="6 7">
    <name type="scientific">Pseudomonas fluvialis</name>
    <dbReference type="NCBI Taxonomy" id="1793966"/>
    <lineage>
        <taxon>Bacteria</taxon>
        <taxon>Pseudomonadati</taxon>
        <taxon>Pseudomonadota</taxon>
        <taxon>Gammaproteobacteria</taxon>
        <taxon>Pseudomonadales</taxon>
        <taxon>Pseudomonadaceae</taxon>
        <taxon>Pseudomonas</taxon>
    </lineage>
</organism>
<reference evidence="6 7" key="1">
    <citation type="submission" date="2020-08" db="EMBL/GenBank/DDBJ databases">
        <title>Functional genomics of gut bacteria from endangered species of beetles.</title>
        <authorList>
            <person name="Carlos-Shanley C."/>
        </authorList>
    </citation>
    <scope>NUCLEOTIDE SEQUENCE [LARGE SCALE GENOMIC DNA]</scope>
    <source>
        <strain evidence="6 7">S00202</strain>
    </source>
</reference>
<keyword evidence="7" id="KW-1185">Reference proteome</keyword>
<feature type="transmembrane region" description="Helical" evidence="3">
    <location>
        <begin position="364"/>
        <end position="384"/>
    </location>
</feature>
<proteinExistence type="predicted"/>
<sequence>MQRRRFLLCLLCCLLCQQAQALLLSAASSGQSINTQVELLEDTTGTLSIADMASPEVQQRFVPSSSSASVGLSRSAWWIKISLQRAADAPAQWWLENGGITIMDLRLYLPDGKGGWIERLSGEQVPYAVGRDHEYRRQVFRLPLLDEQPLTLYLRSYDPRGNSFPLKVWQLSDLNQYAATENLGLGLLYGIILALMLYNLFILISLRDAAYFWYVLATGCALTFILSMSGHGFQYLWPEQAVPFWIDRITLPALWAILVMRFTQELLYTRDSLRWGHWLLNLGCLLYASAILINAFGYPHTGAVIIALAPILSMPVALICAAIRMRQGFFPARLYLIGYGTVLVSTAVLVMRAAGIIQPGPFTAYLYPLAIAAESILFSFALAYRIQILKQEKAAALEQADCEKSARLEQMQHFAEELQAAVDSRTTELASANQRLSLREQELQHAAWHDPLTDLPNRRYLIEHTEAQMADATRRQESLALLLIDLDHFKPINDTYGHDAGDVMLRTEALRLRQVVRSHDMVARLGGDEFAVLISGPNAQEHAVEIAERLISELAQPVTYHDHQLRVSISIGIALFPQQARLFNALYRTADLALYKAKSAGRSSYRLFGDDGELSSDACLQLDLLKVPSGLL</sequence>
<dbReference type="InterPro" id="IPR043128">
    <property type="entry name" value="Rev_trsase/Diguanyl_cyclase"/>
</dbReference>
<feature type="domain" description="GGDEF" evidence="5">
    <location>
        <begin position="477"/>
        <end position="610"/>
    </location>
</feature>
<dbReference type="GO" id="GO:0003824">
    <property type="term" value="F:catalytic activity"/>
    <property type="evidence" value="ECO:0007669"/>
    <property type="project" value="UniProtKB-ARBA"/>
</dbReference>
<evidence type="ECO:0000313" key="6">
    <source>
        <dbReference type="EMBL" id="MBB6340126.1"/>
    </source>
</evidence>
<dbReference type="GO" id="GO:0005886">
    <property type="term" value="C:plasma membrane"/>
    <property type="evidence" value="ECO:0007669"/>
    <property type="project" value="UniProtKB-SubCell"/>
</dbReference>
<dbReference type="InterPro" id="IPR029787">
    <property type="entry name" value="Nucleotide_cyclase"/>
</dbReference>
<feature type="transmembrane region" description="Helical" evidence="3">
    <location>
        <begin position="275"/>
        <end position="296"/>
    </location>
</feature>
<comment type="caution">
    <text evidence="6">The sequence shown here is derived from an EMBL/GenBank/DDBJ whole genome shotgun (WGS) entry which is preliminary data.</text>
</comment>
<name>A0A7X0BPT5_9PSED</name>
<dbReference type="InterPro" id="IPR011623">
    <property type="entry name" value="7TMR_DISM_rcpt_extracell_dom1"/>
</dbReference>
<dbReference type="Gene3D" id="3.30.70.270">
    <property type="match status" value="1"/>
</dbReference>